<reference evidence="5 6" key="1">
    <citation type="submission" date="2016-05" db="EMBL/GenBank/DDBJ databases">
        <title>Microbial solvent formation.</title>
        <authorList>
            <person name="Poehlein A."/>
            <person name="Montoya Solano J.D."/>
            <person name="Flitsch S."/>
            <person name="Krabben P."/>
            <person name="Duerre P."/>
            <person name="Daniel R."/>
        </authorList>
    </citation>
    <scope>NUCLEOTIDE SEQUENCE [LARGE SCALE GENOMIC DNA]</scope>
    <source>
        <strain evidence="5 6">DSM 53</strain>
    </source>
</reference>
<dbReference type="Gene3D" id="2.10.270.10">
    <property type="entry name" value="Cholin Binding"/>
    <property type="match status" value="3"/>
</dbReference>
<keyword evidence="5" id="KW-0378">Hydrolase</keyword>
<feature type="repeat" description="Cell wall-binding" evidence="2">
    <location>
        <begin position="67"/>
        <end position="86"/>
    </location>
</feature>
<proteinExistence type="predicted"/>
<feature type="compositionally biased region" description="Gly residues" evidence="3">
    <location>
        <begin position="223"/>
        <end position="233"/>
    </location>
</feature>
<dbReference type="PROSITE" id="PS51170">
    <property type="entry name" value="CW"/>
    <property type="match status" value="6"/>
</dbReference>
<dbReference type="AlphaFoldDB" id="A0A1S8RVN8"/>
<feature type="compositionally biased region" description="Low complexity" evidence="3">
    <location>
        <begin position="208"/>
        <end position="222"/>
    </location>
</feature>
<dbReference type="Pfam" id="PF01473">
    <property type="entry name" value="Choline_bind_1"/>
    <property type="match status" value="1"/>
</dbReference>
<feature type="repeat" description="Cell wall-binding" evidence="2">
    <location>
        <begin position="127"/>
        <end position="146"/>
    </location>
</feature>
<feature type="signal peptide" evidence="4">
    <location>
        <begin position="1"/>
        <end position="29"/>
    </location>
</feature>
<feature type="repeat" description="Cell wall-binding" evidence="2">
    <location>
        <begin position="47"/>
        <end position="66"/>
    </location>
</feature>
<organism evidence="5 6">
    <name type="scientific">Clostridium beijerinckii</name>
    <name type="common">Clostridium MP</name>
    <dbReference type="NCBI Taxonomy" id="1520"/>
    <lineage>
        <taxon>Bacteria</taxon>
        <taxon>Bacillati</taxon>
        <taxon>Bacillota</taxon>
        <taxon>Clostridia</taxon>
        <taxon>Eubacteriales</taxon>
        <taxon>Clostridiaceae</taxon>
        <taxon>Clostridium</taxon>
    </lineage>
</organism>
<accession>A0A1S8RVN8</accession>
<dbReference type="RefSeq" id="WP_077840449.1">
    <property type="nucleotide sequence ID" value="NZ_LZZI01000114.1"/>
</dbReference>
<feature type="repeat" description="Cell wall-binding" evidence="2">
    <location>
        <begin position="87"/>
        <end position="106"/>
    </location>
</feature>
<comment type="caution">
    <text evidence="5">The sequence shown here is derived from an EMBL/GenBank/DDBJ whole genome shotgun (WGS) entry which is preliminary data.</text>
</comment>
<evidence type="ECO:0000313" key="6">
    <source>
        <dbReference type="Proteomes" id="UP000190973"/>
    </source>
</evidence>
<evidence type="ECO:0000313" key="5">
    <source>
        <dbReference type="EMBL" id="OOM57266.1"/>
    </source>
</evidence>
<keyword evidence="4" id="KW-0732">Signal</keyword>
<dbReference type="GO" id="GO:0008745">
    <property type="term" value="F:N-acetylmuramoyl-L-alanine amidase activity"/>
    <property type="evidence" value="ECO:0007669"/>
    <property type="project" value="UniProtKB-EC"/>
</dbReference>
<protein>
    <submittedName>
        <fullName evidence="5">Autolysin</fullName>
        <ecNumber evidence="5">3.5.1.28</ecNumber>
    </submittedName>
</protein>
<keyword evidence="1" id="KW-0677">Repeat</keyword>
<evidence type="ECO:0000256" key="1">
    <source>
        <dbReference type="ARBA" id="ARBA00022737"/>
    </source>
</evidence>
<evidence type="ECO:0000256" key="4">
    <source>
        <dbReference type="SAM" id="SignalP"/>
    </source>
</evidence>
<dbReference type="Proteomes" id="UP000190973">
    <property type="component" value="Unassembled WGS sequence"/>
</dbReference>
<dbReference type="InterPro" id="IPR018337">
    <property type="entry name" value="Cell_wall/Cho-bd_repeat"/>
</dbReference>
<name>A0A1S8RVN8_CLOBE</name>
<dbReference type="SUPFAM" id="SSF69360">
    <property type="entry name" value="Cell wall binding repeat"/>
    <property type="match status" value="1"/>
</dbReference>
<gene>
    <name evidence="5" type="primary">lytA_24</name>
    <name evidence="5" type="ORF">CLBCK_41990</name>
</gene>
<dbReference type="EC" id="3.5.1.28" evidence="5"/>
<dbReference type="Pfam" id="PF19127">
    <property type="entry name" value="Choline_bind_3"/>
    <property type="match status" value="2"/>
</dbReference>
<feature type="chain" id="PRO_5012820230" evidence="4">
    <location>
        <begin position="30"/>
        <end position="586"/>
    </location>
</feature>
<evidence type="ECO:0000256" key="2">
    <source>
        <dbReference type="PROSITE-ProRule" id="PRU00591"/>
    </source>
</evidence>
<sequence length="586" mass="61394">MKSSRLKKLIAVTVATLTLTALSPIGASAAWKQDSNGWWNTEGNSYSTGWRSINGSWYYFDSIGYMKTGWVNDGGTWYYMQPSGEMKTGWVNDGGTWYYMQPSGAMQTGWVNDGGTWYYLQSSGAMKTGWINDGGTWYFATSSGAMQTGVVQVDGKVYYFASNGAMAIGSVTINGVTYTFDSTGAATGDKIPAITAAFSGNGEKVTPSTTGVNTGTSDTGSTGSSGGGGGSRHNGGVPADNSLSDLSAGGIHNRDYTISTTGQFGSNIDSKVTTINGNVSIAKSDALSSQSITLQNLVINGTLTVDFGAGTVYLDNVIVNGVNVSNVGPNSLHVRGNSSITDLNVSDKNNDAHIVVEGNASVKNTSISSGAVLAGKFNNVSINTASSVELQSGSIGTILVNSGAAGAEIKFGDGTIVTNLNVKAAISVKGTGAITNANLWVNGITMETKPKNIAVAPGVTAIINGKQVDEHSDGVIIIHDGAEFQKDINNKYADYAKVTIDKANVESTDGKISFKVKFDEIVDNSKTGNDYVTQDILVTNANGTDEGIEYNNDEYTVPVNSIVYSTARVYRDGQVGYVTTKQTITK</sequence>
<feature type="region of interest" description="Disordered" evidence="3">
    <location>
        <begin position="202"/>
        <end position="244"/>
    </location>
</feature>
<dbReference type="EMBL" id="LZZI01000114">
    <property type="protein sequence ID" value="OOM57266.1"/>
    <property type="molecule type" value="Genomic_DNA"/>
</dbReference>
<evidence type="ECO:0000256" key="3">
    <source>
        <dbReference type="SAM" id="MobiDB-lite"/>
    </source>
</evidence>
<feature type="repeat" description="Cell wall-binding" evidence="2">
    <location>
        <begin position="147"/>
        <end position="166"/>
    </location>
</feature>
<feature type="repeat" description="Cell wall-binding" evidence="2">
    <location>
        <begin position="107"/>
        <end position="126"/>
    </location>
</feature>